<dbReference type="OrthoDB" id="192832at2759"/>
<dbReference type="Gene3D" id="2.60.120.200">
    <property type="match status" value="1"/>
</dbReference>
<name>A0A2V1DCG9_9PLEO</name>
<gene>
    <name evidence="3" type="ORF">DM02DRAFT_675226</name>
</gene>
<dbReference type="STRING" id="97972.A0A2V1DCG9"/>
<protein>
    <submittedName>
        <fullName evidence="3">Glycoside hydrolase family 16 protein</fullName>
    </submittedName>
</protein>
<dbReference type="InterPro" id="IPR050546">
    <property type="entry name" value="Glycosyl_Hydrlase_16"/>
</dbReference>
<dbReference type="GO" id="GO:0009251">
    <property type="term" value="P:glucan catabolic process"/>
    <property type="evidence" value="ECO:0007669"/>
    <property type="project" value="TreeGrafter"/>
</dbReference>
<reference evidence="3 4" key="1">
    <citation type="journal article" date="2018" name="Sci. Rep.">
        <title>Comparative genomics provides insights into the lifestyle and reveals functional heterogeneity of dark septate endophytic fungi.</title>
        <authorList>
            <person name="Knapp D.G."/>
            <person name="Nemeth J.B."/>
            <person name="Barry K."/>
            <person name="Hainaut M."/>
            <person name="Henrissat B."/>
            <person name="Johnson J."/>
            <person name="Kuo A."/>
            <person name="Lim J.H.P."/>
            <person name="Lipzen A."/>
            <person name="Nolan M."/>
            <person name="Ohm R.A."/>
            <person name="Tamas L."/>
            <person name="Grigoriev I.V."/>
            <person name="Spatafora J.W."/>
            <person name="Nagy L.G."/>
            <person name="Kovacs G.M."/>
        </authorList>
    </citation>
    <scope>NUCLEOTIDE SEQUENCE [LARGE SCALE GENOMIC DNA]</scope>
    <source>
        <strain evidence="3 4">DSE2036</strain>
    </source>
</reference>
<dbReference type="PANTHER" id="PTHR10963:SF24">
    <property type="entry name" value="GLYCOSIDASE C21B10.07-RELATED"/>
    <property type="match status" value="1"/>
</dbReference>
<proteinExistence type="predicted"/>
<dbReference type="EMBL" id="KZ805483">
    <property type="protein sequence ID" value="PVH95820.1"/>
    <property type="molecule type" value="Genomic_DNA"/>
</dbReference>
<organism evidence="3 4">
    <name type="scientific">Periconia macrospinosa</name>
    <dbReference type="NCBI Taxonomy" id="97972"/>
    <lineage>
        <taxon>Eukaryota</taxon>
        <taxon>Fungi</taxon>
        <taxon>Dikarya</taxon>
        <taxon>Ascomycota</taxon>
        <taxon>Pezizomycotina</taxon>
        <taxon>Dothideomycetes</taxon>
        <taxon>Pleosporomycetidae</taxon>
        <taxon>Pleosporales</taxon>
        <taxon>Massarineae</taxon>
        <taxon>Periconiaceae</taxon>
        <taxon>Periconia</taxon>
    </lineage>
</organism>
<dbReference type="Pfam" id="PF26113">
    <property type="entry name" value="GH16_XgeA"/>
    <property type="match status" value="1"/>
</dbReference>
<keyword evidence="3" id="KW-0378">Hydrolase</keyword>
<dbReference type="PANTHER" id="PTHR10963">
    <property type="entry name" value="GLYCOSYL HYDROLASE-RELATED"/>
    <property type="match status" value="1"/>
</dbReference>
<dbReference type="PROSITE" id="PS51762">
    <property type="entry name" value="GH16_2"/>
    <property type="match status" value="1"/>
</dbReference>
<evidence type="ECO:0000313" key="4">
    <source>
        <dbReference type="Proteomes" id="UP000244855"/>
    </source>
</evidence>
<feature type="domain" description="GH16" evidence="2">
    <location>
        <begin position="24"/>
        <end position="328"/>
    </location>
</feature>
<dbReference type="GO" id="GO:0004553">
    <property type="term" value="F:hydrolase activity, hydrolyzing O-glycosyl compounds"/>
    <property type="evidence" value="ECO:0007669"/>
    <property type="project" value="InterPro"/>
</dbReference>
<sequence length="328" mass="36598">MYPNAIFVGFALVSTTVAQTPYGLTWNFNSSNFFDNFNFVEAPDSAFTNGFAKYVSQDKAESNGLATIADSKVRLGVDTTNNYAASSTGRESVRLQSRESFDNGLLVADFAHIPVSGCGMWPAFWIYQGETSSSYSEIDIIENVNGESRNSHSFYTSEKCTVNRVIPDVSERTEDCTYDREPGQGCSYMAHEGTFNQGFNDNYSIVATQIESDGIKIWYFNEDEVPEDLRWDNPAPQDWSVEPSLHITPDDCDFDRAWRLFHIVINITFCGGWAGDIGGVWNNPGTLGEKSCAAQTGQVSCKAWVGENPGDFEDTYFEFNSIKLFQRS</sequence>
<feature type="signal peptide" evidence="1">
    <location>
        <begin position="1"/>
        <end position="18"/>
    </location>
</feature>
<accession>A0A2V1DCG9</accession>
<dbReference type="InterPro" id="IPR000757">
    <property type="entry name" value="Beta-glucanase-like"/>
</dbReference>
<keyword evidence="4" id="KW-1185">Reference proteome</keyword>
<dbReference type="InterPro" id="IPR013320">
    <property type="entry name" value="ConA-like_dom_sf"/>
</dbReference>
<feature type="chain" id="PRO_5016145098" evidence="1">
    <location>
        <begin position="19"/>
        <end position="328"/>
    </location>
</feature>
<evidence type="ECO:0000313" key="3">
    <source>
        <dbReference type="EMBL" id="PVH95820.1"/>
    </source>
</evidence>
<dbReference type="SUPFAM" id="SSF49899">
    <property type="entry name" value="Concanavalin A-like lectins/glucanases"/>
    <property type="match status" value="1"/>
</dbReference>
<keyword evidence="1" id="KW-0732">Signal</keyword>
<evidence type="ECO:0000259" key="2">
    <source>
        <dbReference type="PROSITE" id="PS51762"/>
    </source>
</evidence>
<dbReference type="AlphaFoldDB" id="A0A2V1DCG9"/>
<dbReference type="Proteomes" id="UP000244855">
    <property type="component" value="Unassembled WGS sequence"/>
</dbReference>
<evidence type="ECO:0000256" key="1">
    <source>
        <dbReference type="SAM" id="SignalP"/>
    </source>
</evidence>